<proteinExistence type="predicted"/>
<sequence>MAATIRFETEGNKLLLIVHQSDAANAVSAEELKRAFDHSEFCNARLIDRSIFTQAANQLAERSATQHAFHLHIAHLDDATLDVSIDDDQMEAVALVTAPNGGKALGFADIINQLKALGVTSGIRRQAIEALIEHTKHGVPGSSLSHRVARGRKPVNGLNARFKPLVDDARKRILRPQEREDGTVDMRNLGELISVHNGQPLLEKLPPTKGRDGFTVKGEVLKASDGEDKPMKPGEGSDFDPENPSILVATRLGLPSFSENSVQVDEVLTMKSVDVSTGHVDFQGSVIITENVGEGMRVTASGDITVGGYVDSAHLIAKGNITVSKGIIGKQLNDNEDYTEEVPELSTEINAQGTIWCAYAQYALLDGTRGIIADKQLTHCHVITNGALCIGGEGRNARGKLIGGLIETSADIYTGQLGAPAGSRTQIVFSLPTQETEQDRELKALKQQLASQVELLKKVSRGKEQLATISDPVKRKAYASRLLDSLKTTQKQIALLRGKIEKLRNTPVEHEVIRTFVNRQAFPGSVFKYNDKLLRIKEKRNATLVLLEDTELRMDVLR</sequence>
<dbReference type="Pfam" id="PF20250">
    <property type="entry name" value="FapA_N"/>
    <property type="match status" value="1"/>
</dbReference>
<gene>
    <name evidence="3" type="ORF">CWI84_06860</name>
</gene>
<name>A0A432ZQY9_9GAMM</name>
<reference evidence="3 4" key="1">
    <citation type="journal article" date="2011" name="Front. Microbiol.">
        <title>Genomic signatures of strain selection and enhancement in Bacillus atrophaeus var. globigii, a historical biowarfare simulant.</title>
        <authorList>
            <person name="Gibbons H.S."/>
            <person name="Broomall S.M."/>
            <person name="McNew L.A."/>
            <person name="Daligault H."/>
            <person name="Chapman C."/>
            <person name="Bruce D."/>
            <person name="Karavis M."/>
            <person name="Krepps M."/>
            <person name="McGregor P.A."/>
            <person name="Hong C."/>
            <person name="Park K.H."/>
            <person name="Akmal A."/>
            <person name="Feldman A."/>
            <person name="Lin J.S."/>
            <person name="Chang W.E."/>
            <person name="Higgs B.W."/>
            <person name="Demirev P."/>
            <person name="Lindquist J."/>
            <person name="Liem A."/>
            <person name="Fochler E."/>
            <person name="Read T.D."/>
            <person name="Tapia R."/>
            <person name="Johnson S."/>
            <person name="Bishop-Lilly K.A."/>
            <person name="Detter C."/>
            <person name="Han C."/>
            <person name="Sozhamannan S."/>
            <person name="Rosenzweig C.N."/>
            <person name="Skowronski E.W."/>
        </authorList>
    </citation>
    <scope>NUCLEOTIDE SEQUENCE [LARGE SCALE GENOMIC DNA]</scope>
    <source>
        <strain evidence="3 4">CC-PW-9</strain>
    </source>
</reference>
<evidence type="ECO:0000256" key="1">
    <source>
        <dbReference type="SAM" id="MobiDB-lite"/>
    </source>
</evidence>
<dbReference type="InterPro" id="IPR005646">
    <property type="entry name" value="FapA"/>
</dbReference>
<evidence type="ECO:0000259" key="2">
    <source>
        <dbReference type="Pfam" id="PF20250"/>
    </source>
</evidence>
<evidence type="ECO:0000313" key="4">
    <source>
        <dbReference type="Proteomes" id="UP000287996"/>
    </source>
</evidence>
<organism evidence="3 4">
    <name type="scientific">Idiomarina tyrosinivorans</name>
    <dbReference type="NCBI Taxonomy" id="1445662"/>
    <lineage>
        <taxon>Bacteria</taxon>
        <taxon>Pseudomonadati</taxon>
        <taxon>Pseudomonadota</taxon>
        <taxon>Gammaproteobacteria</taxon>
        <taxon>Alteromonadales</taxon>
        <taxon>Idiomarinaceae</taxon>
        <taxon>Idiomarina</taxon>
    </lineage>
</organism>
<comment type="caution">
    <text evidence="3">The sequence shown here is derived from an EMBL/GenBank/DDBJ whole genome shotgun (WGS) entry which is preliminary data.</text>
</comment>
<feature type="domain" description="Flagellar Assembly Protein A N-terminal region" evidence="2">
    <location>
        <begin position="82"/>
        <end position="260"/>
    </location>
</feature>
<dbReference type="Pfam" id="PF03961">
    <property type="entry name" value="FapA"/>
    <property type="match status" value="1"/>
</dbReference>
<dbReference type="RefSeq" id="WP_126841842.1">
    <property type="nucleotide sequence ID" value="NZ_PIQH01000005.1"/>
</dbReference>
<dbReference type="InterPro" id="IPR046866">
    <property type="entry name" value="FapA_N"/>
</dbReference>
<dbReference type="PANTHER" id="PTHR38032">
    <property type="entry name" value="POLYMERASE-RELATED"/>
    <property type="match status" value="1"/>
</dbReference>
<accession>A0A432ZQY9</accession>
<dbReference type="Proteomes" id="UP000287996">
    <property type="component" value="Unassembled WGS sequence"/>
</dbReference>
<dbReference type="OrthoDB" id="5807941at2"/>
<dbReference type="InterPro" id="IPR046865">
    <property type="entry name" value="FapA_b_solenoid"/>
</dbReference>
<evidence type="ECO:0000313" key="3">
    <source>
        <dbReference type="EMBL" id="RUO80345.1"/>
    </source>
</evidence>
<dbReference type="AlphaFoldDB" id="A0A432ZQY9"/>
<feature type="compositionally biased region" description="Basic and acidic residues" evidence="1">
    <location>
        <begin position="223"/>
        <end position="232"/>
    </location>
</feature>
<dbReference type="EMBL" id="PIQH01000005">
    <property type="protein sequence ID" value="RUO80345.1"/>
    <property type="molecule type" value="Genomic_DNA"/>
</dbReference>
<keyword evidence="4" id="KW-1185">Reference proteome</keyword>
<protein>
    <submittedName>
        <fullName evidence="3">DUF342 domain-containing protein</fullName>
    </submittedName>
</protein>
<dbReference type="PANTHER" id="PTHR38032:SF1">
    <property type="entry name" value="RNA-BINDING PROTEIN KHPB N-TERMINAL DOMAIN-CONTAINING PROTEIN"/>
    <property type="match status" value="1"/>
</dbReference>
<feature type="region of interest" description="Disordered" evidence="1">
    <location>
        <begin position="223"/>
        <end position="242"/>
    </location>
</feature>